<dbReference type="CDD" id="cd00190">
    <property type="entry name" value="Tryp_SPc"/>
    <property type="match status" value="1"/>
</dbReference>
<dbReference type="GO" id="GO:0006508">
    <property type="term" value="P:proteolysis"/>
    <property type="evidence" value="ECO:0007669"/>
    <property type="project" value="InterPro"/>
</dbReference>
<evidence type="ECO:0000313" key="4">
    <source>
        <dbReference type="Proteomes" id="UP000494165"/>
    </source>
</evidence>
<dbReference type="PANTHER" id="PTHR24260">
    <property type="match status" value="1"/>
</dbReference>
<dbReference type="InterPro" id="IPR009003">
    <property type="entry name" value="Peptidase_S1_PA"/>
</dbReference>
<dbReference type="SMART" id="SM00020">
    <property type="entry name" value="Tryp_SPc"/>
    <property type="match status" value="1"/>
</dbReference>
<dbReference type="EMBL" id="CADEPI010000044">
    <property type="protein sequence ID" value="CAB3369277.1"/>
    <property type="molecule type" value="Genomic_DNA"/>
</dbReference>
<accession>A0A8S1CVN0</accession>
<dbReference type="OrthoDB" id="5565075at2759"/>
<evidence type="ECO:0000313" key="3">
    <source>
        <dbReference type="EMBL" id="CAB3369277.1"/>
    </source>
</evidence>
<dbReference type="InterPro" id="IPR043504">
    <property type="entry name" value="Peptidase_S1_PA_chymotrypsin"/>
</dbReference>
<sequence>MNTIFVLQLASVNGADLPTAKIINGTIANDTQFPWHVSIFINGAFRCSGSLISPRWILTAGHCIGPGNFSIRLGATKREEFDEGTMVFSIPPTNIFRHPNFSSTETSLRNDIAMIKLPIGITFPTRPVKNATIAVIKLPSVSAKKKTYVGENALMSGWGQFEEDGDFSDFLNWAINPVIANADCQAKFSSLGLDYVYNGSICTSTSSLTGTCEGDDGGPLVVMGSDKKYTLIGVASFANVPTCIDGYSGFARVTFFLDWIQKTLKK</sequence>
<dbReference type="InterPro" id="IPR051333">
    <property type="entry name" value="CLIP_Serine_Protease"/>
</dbReference>
<dbReference type="PANTHER" id="PTHR24260:SF136">
    <property type="entry name" value="GH08193P-RELATED"/>
    <property type="match status" value="1"/>
</dbReference>
<keyword evidence="1" id="KW-1015">Disulfide bond</keyword>
<dbReference type="Gene3D" id="2.40.10.10">
    <property type="entry name" value="Trypsin-like serine proteases"/>
    <property type="match status" value="1"/>
</dbReference>
<dbReference type="InterPro" id="IPR018114">
    <property type="entry name" value="TRYPSIN_HIS"/>
</dbReference>
<proteinExistence type="predicted"/>
<dbReference type="Pfam" id="PF00089">
    <property type="entry name" value="Trypsin"/>
    <property type="match status" value="1"/>
</dbReference>
<dbReference type="PRINTS" id="PR00722">
    <property type="entry name" value="CHYMOTRYPSIN"/>
</dbReference>
<dbReference type="PROSITE" id="PS00134">
    <property type="entry name" value="TRYPSIN_HIS"/>
    <property type="match status" value="1"/>
</dbReference>
<evidence type="ECO:0000259" key="2">
    <source>
        <dbReference type="PROSITE" id="PS50240"/>
    </source>
</evidence>
<dbReference type="AlphaFoldDB" id="A0A8S1CVN0"/>
<dbReference type="FunFam" id="2.40.10.10:FF:000068">
    <property type="entry name" value="transmembrane protease serine 2"/>
    <property type="match status" value="1"/>
</dbReference>
<feature type="domain" description="Peptidase S1" evidence="2">
    <location>
        <begin position="22"/>
        <end position="265"/>
    </location>
</feature>
<name>A0A8S1CVN0_9INSE</name>
<dbReference type="SUPFAM" id="SSF50494">
    <property type="entry name" value="Trypsin-like serine proteases"/>
    <property type="match status" value="1"/>
</dbReference>
<protein>
    <recommendedName>
        <fullName evidence="2">Peptidase S1 domain-containing protein</fullName>
    </recommendedName>
</protein>
<keyword evidence="4" id="KW-1185">Reference proteome</keyword>
<dbReference type="Proteomes" id="UP000494165">
    <property type="component" value="Unassembled WGS sequence"/>
</dbReference>
<evidence type="ECO:0000256" key="1">
    <source>
        <dbReference type="ARBA" id="ARBA00023157"/>
    </source>
</evidence>
<dbReference type="PROSITE" id="PS50240">
    <property type="entry name" value="TRYPSIN_DOM"/>
    <property type="match status" value="1"/>
</dbReference>
<comment type="caution">
    <text evidence="3">The sequence shown here is derived from an EMBL/GenBank/DDBJ whole genome shotgun (WGS) entry which is preliminary data.</text>
</comment>
<dbReference type="GO" id="GO:0004252">
    <property type="term" value="F:serine-type endopeptidase activity"/>
    <property type="evidence" value="ECO:0007669"/>
    <property type="project" value="InterPro"/>
</dbReference>
<dbReference type="InterPro" id="IPR001314">
    <property type="entry name" value="Peptidase_S1A"/>
</dbReference>
<gene>
    <name evidence="3" type="ORF">CLODIP_2_CD05653</name>
</gene>
<dbReference type="InterPro" id="IPR001254">
    <property type="entry name" value="Trypsin_dom"/>
</dbReference>
<reference evidence="3 4" key="1">
    <citation type="submission" date="2020-04" db="EMBL/GenBank/DDBJ databases">
        <authorList>
            <person name="Alioto T."/>
            <person name="Alioto T."/>
            <person name="Gomez Garrido J."/>
        </authorList>
    </citation>
    <scope>NUCLEOTIDE SEQUENCE [LARGE SCALE GENOMIC DNA]</scope>
</reference>
<organism evidence="3 4">
    <name type="scientific">Cloeon dipterum</name>
    <dbReference type="NCBI Taxonomy" id="197152"/>
    <lineage>
        <taxon>Eukaryota</taxon>
        <taxon>Metazoa</taxon>
        <taxon>Ecdysozoa</taxon>
        <taxon>Arthropoda</taxon>
        <taxon>Hexapoda</taxon>
        <taxon>Insecta</taxon>
        <taxon>Pterygota</taxon>
        <taxon>Palaeoptera</taxon>
        <taxon>Ephemeroptera</taxon>
        <taxon>Pisciforma</taxon>
        <taxon>Baetidae</taxon>
        <taxon>Cloeon</taxon>
    </lineage>
</organism>